<sequence length="479" mass="51580">MRIFNRHSDRRKKTRKNLVHWKKRLLVARTVHRVSLIRFMSVLLVGVLVVGGGAIGIGSILPDDLGKTVSAGREGGQLESEDPSVSADTPAVVDPTAGEGGGSESGAGSGSSAGSLEVNNAGLTVDAKAAVLMDVGSGKVLFSKNGADRLPPASVTKVMTMLLAMEAIDRGQVKLTDMVTISEKAASMGGSQMYMEPGEQHPLEDLMKGISMVSANDACVAVAEYISGSVDIFVENMNSRARELGMENTHFVNTNGLPVAEHYTSAHDIAIMSCELIKHEKTHDWFTKWQDQMMVGLPGKQTEFGLTNTNRLIKQYTGANGIKTGFTQEAGYCLSGSATRDDMTLIAVVLGCSSSKVRFAEAGKLLDYGFAAYDTVKLAEKGEPHGLMEIEKGEPNYINAVAGEDISILVEKGQKDGVTFEVEQDKEVKAPIKKGDKVGEIVVYQDKKELGRYPLVAEESAQKASLFQLYKRLVKNMIQ</sequence>
<feature type="region of interest" description="Disordered" evidence="16">
    <location>
        <begin position="71"/>
        <end position="113"/>
    </location>
</feature>
<evidence type="ECO:0000313" key="19">
    <source>
        <dbReference type="Proteomes" id="UP000466848"/>
    </source>
</evidence>
<feature type="active site" description="Proton acceptor" evidence="13">
    <location>
        <position position="157"/>
    </location>
</feature>
<dbReference type="SUPFAM" id="SSF69189">
    <property type="entry name" value="Penicillin-binding protein associated domain"/>
    <property type="match status" value="1"/>
</dbReference>
<dbReference type="Gene3D" id="3.40.710.10">
    <property type="entry name" value="DD-peptidase/beta-lactamase superfamily"/>
    <property type="match status" value="1"/>
</dbReference>
<dbReference type="GO" id="GO:0006508">
    <property type="term" value="P:proteolysis"/>
    <property type="evidence" value="ECO:0007669"/>
    <property type="project" value="UniProtKB-KW"/>
</dbReference>
<dbReference type="SUPFAM" id="SSF56601">
    <property type="entry name" value="beta-lactamase/transpeptidase-like"/>
    <property type="match status" value="1"/>
</dbReference>
<dbReference type="UniPathway" id="UPA00219"/>
<dbReference type="PANTHER" id="PTHR21581:SF6">
    <property type="entry name" value="TRAFFICKING PROTEIN PARTICLE COMPLEX SUBUNIT 12"/>
    <property type="match status" value="1"/>
</dbReference>
<dbReference type="InterPro" id="IPR012338">
    <property type="entry name" value="Beta-lactam/transpept-like"/>
</dbReference>
<evidence type="ECO:0000256" key="13">
    <source>
        <dbReference type="PIRSR" id="PIRSR618044-1"/>
    </source>
</evidence>
<keyword evidence="10" id="KW-0573">Peptidoglycan synthesis</keyword>
<dbReference type="InterPro" id="IPR001967">
    <property type="entry name" value="Peptidase_S11_N"/>
</dbReference>
<keyword evidence="5 18" id="KW-0121">Carboxypeptidase</keyword>
<dbReference type="PANTHER" id="PTHR21581">
    <property type="entry name" value="D-ALANYL-D-ALANINE CARBOXYPEPTIDASE"/>
    <property type="match status" value="1"/>
</dbReference>
<dbReference type="Gene3D" id="2.60.410.10">
    <property type="entry name" value="D-Ala-D-Ala carboxypeptidase, C-terminal domain"/>
    <property type="match status" value="1"/>
</dbReference>
<dbReference type="InterPro" id="IPR037167">
    <property type="entry name" value="Peptidase_S11_C_sf"/>
</dbReference>
<evidence type="ECO:0000256" key="9">
    <source>
        <dbReference type="ARBA" id="ARBA00022960"/>
    </source>
</evidence>
<name>A0A858BUX2_9FIRM</name>
<evidence type="ECO:0000259" key="17">
    <source>
        <dbReference type="SMART" id="SM00936"/>
    </source>
</evidence>
<dbReference type="GO" id="GO:0071555">
    <property type="term" value="P:cell wall organization"/>
    <property type="evidence" value="ECO:0007669"/>
    <property type="project" value="UniProtKB-KW"/>
</dbReference>
<feature type="domain" description="Peptidase S11 D-Ala-D-Ala carboxypeptidase A C-terminal" evidence="17">
    <location>
        <begin position="373"/>
        <end position="463"/>
    </location>
</feature>
<dbReference type="GO" id="GO:0009002">
    <property type="term" value="F:serine-type D-Ala-D-Ala carboxypeptidase activity"/>
    <property type="evidence" value="ECO:0007669"/>
    <property type="project" value="UniProtKB-EC"/>
</dbReference>
<dbReference type="EC" id="3.4.16.4" evidence="4"/>
<proteinExistence type="inferred from homology"/>
<evidence type="ECO:0000256" key="10">
    <source>
        <dbReference type="ARBA" id="ARBA00022984"/>
    </source>
</evidence>
<keyword evidence="8" id="KW-0378">Hydrolase</keyword>
<feature type="binding site" evidence="14">
    <location>
        <position position="323"/>
    </location>
    <ligand>
        <name>substrate</name>
    </ligand>
</feature>
<dbReference type="Pfam" id="PF07943">
    <property type="entry name" value="PBP5_C"/>
    <property type="match status" value="1"/>
</dbReference>
<comment type="catalytic activity">
    <reaction evidence="12">
        <text>Preferential cleavage: (Ac)2-L-Lys-D-Ala-|-D-Ala. Also transpeptidation of peptidyl-alanyl moieties that are N-acyl substituents of D-alanine.</text>
        <dbReference type="EC" id="3.4.16.4"/>
    </reaction>
</comment>
<keyword evidence="11" id="KW-0961">Cell wall biogenesis/degradation</keyword>
<keyword evidence="19" id="KW-1185">Reference proteome</keyword>
<organism evidence="18 19">
    <name type="scientific">Aminipila butyrica</name>
    <dbReference type="NCBI Taxonomy" id="433296"/>
    <lineage>
        <taxon>Bacteria</taxon>
        <taxon>Bacillati</taxon>
        <taxon>Bacillota</taxon>
        <taxon>Clostridia</taxon>
        <taxon>Peptostreptococcales</taxon>
        <taxon>Anaerovoracaceae</taxon>
        <taxon>Aminipila</taxon>
    </lineage>
</organism>
<evidence type="ECO:0000256" key="4">
    <source>
        <dbReference type="ARBA" id="ARBA00012448"/>
    </source>
</evidence>
<evidence type="ECO:0000256" key="8">
    <source>
        <dbReference type="ARBA" id="ARBA00022801"/>
    </source>
</evidence>
<feature type="active site" description="Acyl-ester intermediate" evidence="13">
    <location>
        <position position="154"/>
    </location>
</feature>
<keyword evidence="7" id="KW-0732">Signal</keyword>
<evidence type="ECO:0000256" key="14">
    <source>
        <dbReference type="PIRSR" id="PIRSR618044-2"/>
    </source>
</evidence>
<evidence type="ECO:0000256" key="5">
    <source>
        <dbReference type="ARBA" id="ARBA00022645"/>
    </source>
</evidence>
<dbReference type="GO" id="GO:0009252">
    <property type="term" value="P:peptidoglycan biosynthetic process"/>
    <property type="evidence" value="ECO:0007669"/>
    <property type="project" value="UniProtKB-UniPathway"/>
</dbReference>
<dbReference type="EMBL" id="CP048649">
    <property type="protein sequence ID" value="QIB69733.1"/>
    <property type="molecule type" value="Genomic_DNA"/>
</dbReference>
<dbReference type="Proteomes" id="UP000466848">
    <property type="component" value="Chromosome"/>
</dbReference>
<evidence type="ECO:0000313" key="18">
    <source>
        <dbReference type="EMBL" id="QIB69733.1"/>
    </source>
</evidence>
<keyword evidence="6" id="KW-0645">Protease</keyword>
<gene>
    <name evidence="18" type="ORF">Ami103574_10550</name>
</gene>
<evidence type="ECO:0000256" key="15">
    <source>
        <dbReference type="RuleBase" id="RU004016"/>
    </source>
</evidence>
<dbReference type="SMART" id="SM00936">
    <property type="entry name" value="PBP5_C"/>
    <property type="match status" value="1"/>
</dbReference>
<keyword evidence="9" id="KW-0133">Cell shape</keyword>
<evidence type="ECO:0000256" key="11">
    <source>
        <dbReference type="ARBA" id="ARBA00023316"/>
    </source>
</evidence>
<dbReference type="KEGG" id="abut:Ami103574_10550"/>
<evidence type="ECO:0000256" key="6">
    <source>
        <dbReference type="ARBA" id="ARBA00022670"/>
    </source>
</evidence>
<dbReference type="InterPro" id="IPR012907">
    <property type="entry name" value="Peptidase_S11_C"/>
</dbReference>
<dbReference type="Pfam" id="PF00768">
    <property type="entry name" value="Peptidase_S11"/>
    <property type="match status" value="1"/>
</dbReference>
<dbReference type="InterPro" id="IPR015956">
    <property type="entry name" value="Peniciliin-bd_prot_C_sf"/>
</dbReference>
<feature type="compositionally biased region" description="Gly residues" evidence="16">
    <location>
        <begin position="98"/>
        <end position="111"/>
    </location>
</feature>
<evidence type="ECO:0000256" key="2">
    <source>
        <dbReference type="ARBA" id="ARBA00004752"/>
    </source>
</evidence>
<comment type="pathway">
    <text evidence="2">Cell wall biogenesis; peptidoglycan biosynthesis.</text>
</comment>
<dbReference type="RefSeq" id="WP_163066973.1">
    <property type="nucleotide sequence ID" value="NZ_CP048649.1"/>
</dbReference>
<evidence type="ECO:0000256" key="3">
    <source>
        <dbReference type="ARBA" id="ARBA00007164"/>
    </source>
</evidence>
<evidence type="ECO:0000256" key="7">
    <source>
        <dbReference type="ARBA" id="ARBA00022729"/>
    </source>
</evidence>
<comment type="similarity">
    <text evidence="3 15">Belongs to the peptidase S11 family.</text>
</comment>
<reference evidence="18 19" key="1">
    <citation type="submission" date="2020-02" db="EMBL/GenBank/DDBJ databases">
        <authorList>
            <person name="Kim Y.B."/>
            <person name="Roh S.W."/>
        </authorList>
    </citation>
    <scope>NUCLEOTIDE SEQUENCE [LARGE SCALE GENOMIC DNA]</scope>
    <source>
        <strain evidence="18 19">DSM 103574</strain>
    </source>
</reference>
<feature type="active site" evidence="13">
    <location>
        <position position="214"/>
    </location>
</feature>
<evidence type="ECO:0000256" key="16">
    <source>
        <dbReference type="SAM" id="MobiDB-lite"/>
    </source>
</evidence>
<dbReference type="InterPro" id="IPR018044">
    <property type="entry name" value="Peptidase_S11"/>
</dbReference>
<dbReference type="AlphaFoldDB" id="A0A858BUX2"/>
<dbReference type="GO" id="GO:0008360">
    <property type="term" value="P:regulation of cell shape"/>
    <property type="evidence" value="ECO:0007669"/>
    <property type="project" value="UniProtKB-KW"/>
</dbReference>
<dbReference type="PRINTS" id="PR00725">
    <property type="entry name" value="DADACBPTASE1"/>
</dbReference>
<evidence type="ECO:0000256" key="12">
    <source>
        <dbReference type="ARBA" id="ARBA00034000"/>
    </source>
</evidence>
<comment type="function">
    <text evidence="1">Removes C-terminal D-alanyl residues from sugar-peptide cell wall precursors.</text>
</comment>
<accession>A0A858BUX2</accession>
<evidence type="ECO:0000256" key="1">
    <source>
        <dbReference type="ARBA" id="ARBA00003217"/>
    </source>
</evidence>
<protein>
    <recommendedName>
        <fullName evidence="4">serine-type D-Ala-D-Ala carboxypeptidase</fullName>
        <ecNumber evidence="4">3.4.16.4</ecNumber>
    </recommendedName>
</protein>